<proteinExistence type="predicted"/>
<organism evidence="1">
    <name type="scientific">Arundo donax</name>
    <name type="common">Giant reed</name>
    <name type="synonym">Donax arundinaceus</name>
    <dbReference type="NCBI Taxonomy" id="35708"/>
    <lineage>
        <taxon>Eukaryota</taxon>
        <taxon>Viridiplantae</taxon>
        <taxon>Streptophyta</taxon>
        <taxon>Embryophyta</taxon>
        <taxon>Tracheophyta</taxon>
        <taxon>Spermatophyta</taxon>
        <taxon>Magnoliopsida</taxon>
        <taxon>Liliopsida</taxon>
        <taxon>Poales</taxon>
        <taxon>Poaceae</taxon>
        <taxon>PACMAD clade</taxon>
        <taxon>Arundinoideae</taxon>
        <taxon>Arundineae</taxon>
        <taxon>Arundo</taxon>
    </lineage>
</organism>
<dbReference type="AlphaFoldDB" id="A0A0A9GX67"/>
<reference evidence="1" key="1">
    <citation type="submission" date="2014-09" db="EMBL/GenBank/DDBJ databases">
        <authorList>
            <person name="Magalhaes I.L.F."/>
            <person name="Oliveira U."/>
            <person name="Santos F.R."/>
            <person name="Vidigal T.H.D.A."/>
            <person name="Brescovit A.D."/>
            <person name="Santos A.J."/>
        </authorList>
    </citation>
    <scope>NUCLEOTIDE SEQUENCE</scope>
    <source>
        <tissue evidence="1">Shoot tissue taken approximately 20 cm above the soil surface</tissue>
    </source>
</reference>
<name>A0A0A9GX67_ARUDO</name>
<accession>A0A0A9GX67</accession>
<dbReference type="EMBL" id="GBRH01169767">
    <property type="protein sequence ID" value="JAE28129.1"/>
    <property type="molecule type" value="Transcribed_RNA"/>
</dbReference>
<protein>
    <submittedName>
        <fullName evidence="1">Uncharacterized protein</fullName>
    </submittedName>
</protein>
<evidence type="ECO:0000313" key="1">
    <source>
        <dbReference type="EMBL" id="JAE28129.1"/>
    </source>
</evidence>
<reference evidence="1" key="2">
    <citation type="journal article" date="2015" name="Data Brief">
        <title>Shoot transcriptome of the giant reed, Arundo donax.</title>
        <authorList>
            <person name="Barrero R.A."/>
            <person name="Guerrero F.D."/>
            <person name="Moolhuijzen P."/>
            <person name="Goolsby J.A."/>
            <person name="Tidwell J."/>
            <person name="Bellgard S.E."/>
            <person name="Bellgard M.I."/>
        </authorList>
    </citation>
    <scope>NUCLEOTIDE SEQUENCE</scope>
    <source>
        <tissue evidence="1">Shoot tissue taken approximately 20 cm above the soil surface</tissue>
    </source>
</reference>
<sequence length="54" mass="6743">MRLIRLEGVAFRQLMWLTSCDPIPCYWRPRLHKINEMRVIHNQQDTYQDIQWLE</sequence>